<sequence length="140" mass="15963">MARLKKATANLLNNGWHCIVGLSLIFNGIVLAISTHYFFWPPHPKFITDFLNDDVVGYTGILLGIGMIYWAYQENGSYKMNRFLLASSSAFYTMLGLTEMMHTLFAHPFTPRMEWGAISDLIMVLVTLYMAKESPTRKDE</sequence>
<feature type="transmembrane region" description="Helical" evidence="1">
    <location>
        <begin position="84"/>
        <end position="107"/>
    </location>
</feature>
<dbReference type="EMBL" id="CP031023">
    <property type="protein sequence ID" value="AZA15992.1"/>
    <property type="molecule type" value="Genomic_DNA"/>
</dbReference>
<feature type="transmembrane region" description="Helical" evidence="1">
    <location>
        <begin position="20"/>
        <end position="40"/>
    </location>
</feature>
<evidence type="ECO:0000313" key="2">
    <source>
        <dbReference type="EMBL" id="AZA15992.1"/>
    </source>
</evidence>
<keyword evidence="1" id="KW-0812">Transmembrane</keyword>
<feature type="transmembrane region" description="Helical" evidence="1">
    <location>
        <begin position="55"/>
        <end position="72"/>
    </location>
</feature>
<accession>A0A3G6K4K1</accession>
<keyword evidence="1" id="KW-0472">Membrane</keyword>
<reference evidence="2" key="1">
    <citation type="submission" date="2018-07" db="EMBL/GenBank/DDBJ databases">
        <authorList>
            <person name="Somerville V."/>
        </authorList>
    </citation>
    <scope>NUCLEOTIDE SEQUENCE</scope>
    <source>
        <strain evidence="2">NWC_2_2</strain>
    </source>
</reference>
<dbReference type="AlphaFoldDB" id="A0A3G6K4K1"/>
<gene>
    <name evidence="2" type="ORF">DQL93_05095</name>
</gene>
<dbReference type="RefSeq" id="WP_231532052.1">
    <property type="nucleotide sequence ID" value="NZ_JAGJAG010000001.1"/>
</dbReference>
<evidence type="ECO:0000256" key="1">
    <source>
        <dbReference type="SAM" id="Phobius"/>
    </source>
</evidence>
<keyword evidence="1" id="KW-1133">Transmembrane helix</keyword>
<name>A0A3G6K4K1_LACDL</name>
<proteinExistence type="predicted"/>
<organism evidence="2">
    <name type="scientific">Lactobacillus delbrueckii subsp. lactis</name>
    <dbReference type="NCBI Taxonomy" id="29397"/>
    <lineage>
        <taxon>Bacteria</taxon>
        <taxon>Bacillati</taxon>
        <taxon>Bacillota</taxon>
        <taxon>Bacilli</taxon>
        <taxon>Lactobacillales</taxon>
        <taxon>Lactobacillaceae</taxon>
        <taxon>Lactobacillus</taxon>
    </lineage>
</organism>
<protein>
    <submittedName>
        <fullName evidence="2">Uncharacterized protein</fullName>
    </submittedName>
</protein>